<comment type="subcellular location">
    <subcellularLocation>
        <location evidence="1">Cell membrane</location>
    </subcellularLocation>
</comment>
<keyword evidence="10" id="KW-1185">Reference proteome</keyword>
<keyword evidence="6" id="KW-1280">Immunoglobulin</keyword>
<evidence type="ECO:0000256" key="7">
    <source>
        <dbReference type="SAM" id="SignalP"/>
    </source>
</evidence>
<comment type="subunit">
    <text evidence="5">Immunoglobulins are composed of two identical heavy chains and two identical light chains; disulfide-linked.</text>
</comment>
<comment type="caution">
    <text evidence="9">The sequence shown here is derived from an EMBL/GenBank/DDBJ whole genome shotgun (WGS) entry which is preliminary data.</text>
</comment>
<keyword evidence="3" id="KW-0472">Membrane</keyword>
<dbReference type="GO" id="GO:0005576">
    <property type="term" value="C:extracellular region"/>
    <property type="evidence" value="ECO:0007669"/>
    <property type="project" value="UniProtKB-ARBA"/>
</dbReference>
<keyword evidence="4" id="KW-1015">Disulfide bond</keyword>
<name>A0A5N3UVF2_MUNMU</name>
<organism evidence="9 10">
    <name type="scientific">Muntiacus muntjak</name>
    <name type="common">Barking deer</name>
    <name type="synonym">Indian muntjac</name>
    <dbReference type="NCBI Taxonomy" id="9888"/>
    <lineage>
        <taxon>Eukaryota</taxon>
        <taxon>Metazoa</taxon>
        <taxon>Chordata</taxon>
        <taxon>Craniata</taxon>
        <taxon>Vertebrata</taxon>
        <taxon>Euteleostomi</taxon>
        <taxon>Mammalia</taxon>
        <taxon>Eutheria</taxon>
        <taxon>Laurasiatheria</taxon>
        <taxon>Artiodactyla</taxon>
        <taxon>Ruminantia</taxon>
        <taxon>Pecora</taxon>
        <taxon>Cervidae</taxon>
        <taxon>Muntiacinae</taxon>
        <taxon>Muntiacus</taxon>
    </lineage>
</organism>
<sequence>MAWCPLLLTLVALCTGSWAQAVLTQPPSVSASPGQRVTISCSGSSSNIGLLGVSWYQHLPGSAPKTLIYDSNKRPSGVPDRFSGTKSGNTGTLTITSLQAEDEVDYYCAYADLSLINPTISGSLLTFQPPPLPSVLEGPPAAHSQKVSKETENVFHAFPSRISQMQPGAISVPEMVTCPRSPLVWSSYCPWAADTTSHSHLPTACHLSHK</sequence>
<reference evidence="9 10" key="1">
    <citation type="submission" date="2019-06" db="EMBL/GenBank/DDBJ databases">
        <title>Discovery of a novel chromosome fission-fusion reversal in muntjac.</title>
        <authorList>
            <person name="Mudd A.B."/>
            <person name="Bredeson J.V."/>
            <person name="Baum R."/>
            <person name="Hockemeyer D."/>
            <person name="Rokhsar D.S."/>
        </authorList>
    </citation>
    <scope>NUCLEOTIDE SEQUENCE [LARGE SCALE GENOMIC DNA]</scope>
    <source>
        <strain evidence="9">UTSW_UCB_Mm</strain>
        <tissue evidence="9">Fibroblast cell line</tissue>
    </source>
</reference>
<keyword evidence="2" id="KW-1003">Cell membrane</keyword>
<dbReference type="InterPro" id="IPR050150">
    <property type="entry name" value="IgV_Light_Chain"/>
</dbReference>
<evidence type="ECO:0000256" key="5">
    <source>
        <dbReference type="ARBA" id="ARBA00038737"/>
    </source>
</evidence>
<dbReference type="Gene3D" id="2.60.40.10">
    <property type="entry name" value="Immunoglobulins"/>
    <property type="match status" value="1"/>
</dbReference>
<evidence type="ECO:0000256" key="1">
    <source>
        <dbReference type="ARBA" id="ARBA00004236"/>
    </source>
</evidence>
<evidence type="ECO:0000313" key="9">
    <source>
        <dbReference type="EMBL" id="KAB0340772.1"/>
    </source>
</evidence>
<dbReference type="Pfam" id="PF07686">
    <property type="entry name" value="V-set"/>
    <property type="match status" value="1"/>
</dbReference>
<protein>
    <recommendedName>
        <fullName evidence="8">Ig-like domain-containing protein</fullName>
    </recommendedName>
</protein>
<dbReference type="AlphaFoldDB" id="A0A5N3UVF2"/>
<keyword evidence="7" id="KW-0732">Signal</keyword>
<dbReference type="SMART" id="SM00406">
    <property type="entry name" value="IGv"/>
    <property type="match status" value="1"/>
</dbReference>
<feature type="domain" description="Ig-like" evidence="8">
    <location>
        <begin position="5"/>
        <end position="121"/>
    </location>
</feature>
<dbReference type="InterPro" id="IPR003599">
    <property type="entry name" value="Ig_sub"/>
</dbReference>
<dbReference type="PROSITE" id="PS50835">
    <property type="entry name" value="IG_LIKE"/>
    <property type="match status" value="1"/>
</dbReference>
<evidence type="ECO:0000256" key="2">
    <source>
        <dbReference type="ARBA" id="ARBA00022475"/>
    </source>
</evidence>
<gene>
    <name evidence="9" type="ORF">FD754_022837</name>
</gene>
<dbReference type="InterPro" id="IPR007110">
    <property type="entry name" value="Ig-like_dom"/>
</dbReference>
<dbReference type="InterPro" id="IPR013783">
    <property type="entry name" value="Ig-like_fold"/>
</dbReference>
<dbReference type="SUPFAM" id="SSF48726">
    <property type="entry name" value="Immunoglobulin"/>
    <property type="match status" value="1"/>
</dbReference>
<dbReference type="EMBL" id="VCEA01000030">
    <property type="protein sequence ID" value="KAB0340772.1"/>
    <property type="molecule type" value="Genomic_DNA"/>
</dbReference>
<dbReference type="FunFam" id="2.60.40.10:FF:000442">
    <property type="entry name" value="Immunoglobulin lambda variable 2-8"/>
    <property type="match status" value="1"/>
</dbReference>
<dbReference type="Proteomes" id="UP000326458">
    <property type="component" value="Unassembled WGS sequence"/>
</dbReference>
<dbReference type="GO" id="GO:0005886">
    <property type="term" value="C:plasma membrane"/>
    <property type="evidence" value="ECO:0007669"/>
    <property type="project" value="UniProtKB-SubCell"/>
</dbReference>
<evidence type="ECO:0000313" key="10">
    <source>
        <dbReference type="Proteomes" id="UP000326458"/>
    </source>
</evidence>
<feature type="chain" id="PRO_5024373981" description="Ig-like domain-containing protein" evidence="7">
    <location>
        <begin position="20"/>
        <end position="210"/>
    </location>
</feature>
<dbReference type="PANTHER" id="PTHR23267">
    <property type="entry name" value="IMMUNOGLOBULIN LIGHT CHAIN"/>
    <property type="match status" value="1"/>
</dbReference>
<evidence type="ECO:0000256" key="4">
    <source>
        <dbReference type="ARBA" id="ARBA00023157"/>
    </source>
</evidence>
<keyword evidence="6" id="KW-1064">Adaptive immunity</keyword>
<evidence type="ECO:0000259" key="8">
    <source>
        <dbReference type="PROSITE" id="PS50835"/>
    </source>
</evidence>
<accession>A0A5N3UVF2</accession>
<dbReference type="InterPro" id="IPR013106">
    <property type="entry name" value="Ig_V-set"/>
</dbReference>
<evidence type="ECO:0000256" key="3">
    <source>
        <dbReference type="ARBA" id="ARBA00023136"/>
    </source>
</evidence>
<dbReference type="SMART" id="SM00409">
    <property type="entry name" value="IG"/>
    <property type="match status" value="1"/>
</dbReference>
<feature type="signal peptide" evidence="7">
    <location>
        <begin position="1"/>
        <end position="19"/>
    </location>
</feature>
<proteinExistence type="predicted"/>
<keyword evidence="6" id="KW-0391">Immunity</keyword>
<dbReference type="InterPro" id="IPR036179">
    <property type="entry name" value="Ig-like_dom_sf"/>
</dbReference>
<dbReference type="GO" id="GO:0019814">
    <property type="term" value="C:immunoglobulin complex"/>
    <property type="evidence" value="ECO:0007669"/>
    <property type="project" value="UniProtKB-KW"/>
</dbReference>
<evidence type="ECO:0000256" key="6">
    <source>
        <dbReference type="ARBA" id="ARBA00043265"/>
    </source>
</evidence>